<feature type="region of interest" description="Disordered" evidence="5">
    <location>
        <begin position="1291"/>
        <end position="1323"/>
    </location>
</feature>
<evidence type="ECO:0000313" key="8">
    <source>
        <dbReference type="Proteomes" id="UP000274504"/>
    </source>
</evidence>
<dbReference type="GO" id="GO:0016887">
    <property type="term" value="F:ATP hydrolysis activity"/>
    <property type="evidence" value="ECO:0007669"/>
    <property type="project" value="InterPro"/>
</dbReference>
<dbReference type="InterPro" id="IPR019337">
    <property type="entry name" value="Telomere_length_regulation_dom"/>
</dbReference>
<evidence type="ECO:0000256" key="1">
    <source>
        <dbReference type="ARBA" id="ARBA00007271"/>
    </source>
</evidence>
<dbReference type="STRING" id="6216.A0A0R3SR94"/>
<evidence type="ECO:0000256" key="2">
    <source>
        <dbReference type="ARBA" id="ARBA00022741"/>
    </source>
</evidence>
<reference evidence="7 8" key="2">
    <citation type="submission" date="2018-11" db="EMBL/GenBank/DDBJ databases">
        <authorList>
            <consortium name="Pathogen Informatics"/>
        </authorList>
    </citation>
    <scope>NUCLEOTIDE SEQUENCE [LARGE SCALE GENOMIC DNA]</scope>
</reference>
<reference evidence="9" key="1">
    <citation type="submission" date="2017-02" db="UniProtKB">
        <authorList>
            <consortium name="WormBaseParasite"/>
        </authorList>
    </citation>
    <scope>IDENTIFICATION</scope>
</reference>
<evidence type="ECO:0000313" key="9">
    <source>
        <dbReference type="WBParaSite" id="HDID_0000766701-mRNA-1"/>
    </source>
</evidence>
<dbReference type="PROSITE" id="PS00674">
    <property type="entry name" value="AAA"/>
    <property type="match status" value="1"/>
</dbReference>
<dbReference type="Pfam" id="PF23563">
    <property type="entry name" value="TRIP13_N"/>
    <property type="match status" value="1"/>
</dbReference>
<gene>
    <name evidence="7" type="ORF">HDID_LOCUS7665</name>
</gene>
<evidence type="ECO:0000313" key="7">
    <source>
        <dbReference type="EMBL" id="VDL59983.1"/>
    </source>
</evidence>
<dbReference type="EMBL" id="UYSG01010961">
    <property type="protein sequence ID" value="VDL59983.1"/>
    <property type="molecule type" value="Genomic_DNA"/>
</dbReference>
<proteinExistence type="inferred from homology"/>
<dbReference type="SMART" id="SM00382">
    <property type="entry name" value="AAA"/>
    <property type="match status" value="1"/>
</dbReference>
<dbReference type="GO" id="GO:0005524">
    <property type="term" value="F:ATP binding"/>
    <property type="evidence" value="ECO:0007669"/>
    <property type="project" value="UniProtKB-KW"/>
</dbReference>
<feature type="region of interest" description="Disordered" evidence="5">
    <location>
        <begin position="446"/>
        <end position="479"/>
    </location>
</feature>
<dbReference type="Pfam" id="PF10193">
    <property type="entry name" value="Telomere_reg-2"/>
    <property type="match status" value="1"/>
</dbReference>
<dbReference type="SUPFAM" id="SSF52540">
    <property type="entry name" value="P-loop containing nucleoside triphosphate hydrolases"/>
    <property type="match status" value="1"/>
</dbReference>
<dbReference type="PANTHER" id="PTHR45991:SF1">
    <property type="entry name" value="PACHYTENE CHECKPOINT PROTEIN 2 HOMOLOG"/>
    <property type="match status" value="1"/>
</dbReference>
<organism evidence="9">
    <name type="scientific">Hymenolepis diminuta</name>
    <name type="common">Rat tapeworm</name>
    <dbReference type="NCBI Taxonomy" id="6216"/>
    <lineage>
        <taxon>Eukaryota</taxon>
        <taxon>Metazoa</taxon>
        <taxon>Spiralia</taxon>
        <taxon>Lophotrochozoa</taxon>
        <taxon>Platyhelminthes</taxon>
        <taxon>Cestoda</taxon>
        <taxon>Eucestoda</taxon>
        <taxon>Cyclophyllidea</taxon>
        <taxon>Hymenolepididae</taxon>
        <taxon>Hymenolepis</taxon>
    </lineage>
</organism>
<dbReference type="OrthoDB" id="10042665at2759"/>
<evidence type="ECO:0000256" key="3">
    <source>
        <dbReference type="ARBA" id="ARBA00022840"/>
    </source>
</evidence>
<dbReference type="InterPro" id="IPR003593">
    <property type="entry name" value="AAA+_ATPase"/>
</dbReference>
<dbReference type="InterPro" id="IPR044539">
    <property type="entry name" value="Pch2-like"/>
</dbReference>
<dbReference type="Gene3D" id="3.40.50.300">
    <property type="entry name" value="P-loop containing nucleotide triphosphate hydrolases"/>
    <property type="match status" value="1"/>
</dbReference>
<dbReference type="WBParaSite" id="HDID_0000766701-mRNA-1">
    <property type="protein sequence ID" value="HDID_0000766701-mRNA-1"/>
    <property type="gene ID" value="HDID_0000766701"/>
</dbReference>
<dbReference type="GO" id="GO:0007131">
    <property type="term" value="P:reciprocal meiotic recombination"/>
    <property type="evidence" value="ECO:0007669"/>
    <property type="project" value="TreeGrafter"/>
</dbReference>
<dbReference type="Pfam" id="PF23242">
    <property type="entry name" value="AAA_lid_TRIP13_C"/>
    <property type="match status" value="1"/>
</dbReference>
<comment type="similarity">
    <text evidence="1">Belongs to the AAA ATPase family. PCH2 subfamily.</text>
</comment>
<keyword evidence="2" id="KW-0547">Nucleotide-binding</keyword>
<protein>
    <submittedName>
        <fullName evidence="9">AAA domain-containing protein</fullName>
    </submittedName>
</protein>
<sequence length="1323" mass="146368">MSIDSEALLGIIRTLPSGLQDKTNAQTLRNYLSNPVYTFDSLTSQTIVLSQLFSKLFSNSTCKNCYDLFLYATLNAHVSIWFELLISRLQQASLSSGEGQECMNLLSKFLLEHGRFPKLLSTIHDTSICIPAPNRYSFIADKIRRIVNVPTIVSDPIKTAISPKLIRPEIYFPFILRHAAEVNLPQINSILVSQACLQGFGSYAWNYILQQISRSEETSRIWSSALSQIQERALESTIVPLLKKASHPHLVTICLSSALNSSLQSPLLRLFNRLLFFRRFPPCVPINIFGFLKEVITDDLYIQIEKDLGLNLLNCWSDSTALNNSSSQNRIYLNQAVVAWVCAFQEYIVKSPNYHAMISSVLKGISAHLSSNIEEQKVLGMSVGEWLTEKFEIGQNSGDNSEQTWLKFEYSENEAVKQVKPLFQPIPPYVSPESQVNNDLEELFSQPSDASSTNIPSKTPLKTSDLDSDDDPDEEEIEFSQKFPKLPVYLKPAPTGWPFRERRPHYLRECMDGLRGVQHESDDVTSNEVALSCFAHAKELIYRHRGGAVNEIATSFADILLHTEPPACPDTDKVNESRNEALVALAVTSPRRTARYLTSQLAQPSLGINQYHLIIAVLTTAAVELKENFIPVVGDFFFPMLRAANHFISRKPGDVYSHLDDGILARLVASLGSMYALACNSPSLPRMAEGLLALGEALLTPKSDPAVRRALLTSLNVMLTTTSSAVFAANHQLFLNSKFTSRLLRTLQEETDSDCQKLAQYALGFLRQNTVELIGSDLSGFVLTDLSMEIARSMECDEPIEVTPGMQLNRKPDAMQSPLQHMVHAEVQLTRSSIASRESVCQAVETFLRAKSGTCNLPAQLESGDFTESIATKMTFIQENVASINLSTEDSDCPISRESSCQAVCLRTAPLMCHVYRLVHGDEADPTHETLEVANEVIHGGTRWALPSASFDGLWDSLVYDSTVKRDLLKYSESALLFADFEVSQHVIAWNRVIFLHGPPGTGKTSLCRALAQKLSIRLSHRFTSAALIEINTVNLLSKWFSESARLVSQMFTSIIEYLEDPDHLVCLLVDEVESLTSVRKSVASSCEPSDALRVVNAVLTHLDQMKQYPNVMVMATSNVSGVVDPAFLDRADIRAYIGPPSAVAIYSIYASCLNELIRVGLIERQKSGLLSYRVLSALQFVESPVTAPSLLVWRLAQRSIGLNGRTLRKLPLIAHAFYMDATKYPTNIPVRLSGAVNSSCRDKENCSVPQSAVGNNGKGFATPAVPLNVFIEALQRAADSRFSDQQLIAQSTGESVNGGREKATAPVGDALDTTSSVKVNLP</sequence>
<dbReference type="InterPro" id="IPR003959">
    <property type="entry name" value="ATPase_AAA_core"/>
</dbReference>
<dbReference type="Proteomes" id="UP000274504">
    <property type="component" value="Unassembled WGS sequence"/>
</dbReference>
<dbReference type="Gene3D" id="1.25.40.720">
    <property type="entry name" value="Telomere length regulation protein 2, C-terminal domain"/>
    <property type="match status" value="1"/>
</dbReference>
<evidence type="ECO:0000256" key="4">
    <source>
        <dbReference type="ARBA" id="ARBA00023254"/>
    </source>
</evidence>
<accession>A0A0R3SR94</accession>
<dbReference type="InterPro" id="IPR003960">
    <property type="entry name" value="ATPase_AAA_CS"/>
</dbReference>
<dbReference type="Pfam" id="PF00004">
    <property type="entry name" value="AAA"/>
    <property type="match status" value="1"/>
</dbReference>
<dbReference type="InterPro" id="IPR027417">
    <property type="entry name" value="P-loop_NTPase"/>
</dbReference>
<keyword evidence="4" id="KW-0469">Meiosis</keyword>
<feature type="compositionally biased region" description="Acidic residues" evidence="5">
    <location>
        <begin position="466"/>
        <end position="478"/>
    </location>
</feature>
<evidence type="ECO:0000256" key="5">
    <source>
        <dbReference type="SAM" id="MobiDB-lite"/>
    </source>
</evidence>
<dbReference type="GO" id="GO:0005634">
    <property type="term" value="C:nucleus"/>
    <property type="evidence" value="ECO:0007669"/>
    <property type="project" value="TreeGrafter"/>
</dbReference>
<dbReference type="FunFam" id="3.40.50.300:FF:001494">
    <property type="entry name" value="Pachytene checkpoint component Pch2"/>
    <property type="match status" value="1"/>
</dbReference>
<feature type="compositionally biased region" description="Polar residues" evidence="5">
    <location>
        <begin position="446"/>
        <end position="462"/>
    </location>
</feature>
<dbReference type="GO" id="GO:0051598">
    <property type="term" value="P:meiotic recombination checkpoint signaling"/>
    <property type="evidence" value="ECO:0007669"/>
    <property type="project" value="TreeGrafter"/>
</dbReference>
<feature type="domain" description="AAA+ ATPase" evidence="6">
    <location>
        <begin position="990"/>
        <end position="1142"/>
    </location>
</feature>
<feature type="compositionally biased region" description="Polar residues" evidence="5">
    <location>
        <begin position="1313"/>
        <end position="1323"/>
    </location>
</feature>
<dbReference type="PANTHER" id="PTHR45991">
    <property type="entry name" value="PACHYTENE CHECKPOINT PROTEIN 2"/>
    <property type="match status" value="1"/>
</dbReference>
<keyword evidence="3" id="KW-0067">ATP-binding</keyword>
<evidence type="ECO:0000259" key="6">
    <source>
        <dbReference type="SMART" id="SM00382"/>
    </source>
</evidence>
<dbReference type="InterPro" id="IPR058249">
    <property type="entry name" value="Pch2_C"/>
</dbReference>
<name>A0A0R3SR94_HYMDI</name>
<dbReference type="GO" id="GO:0005694">
    <property type="term" value="C:chromosome"/>
    <property type="evidence" value="ECO:0007669"/>
    <property type="project" value="TreeGrafter"/>
</dbReference>
<dbReference type="InterPro" id="IPR038528">
    <property type="entry name" value="TEL2_C_sf"/>
</dbReference>